<evidence type="ECO:0000259" key="3">
    <source>
        <dbReference type="Pfam" id="PF20736"/>
    </source>
</evidence>
<dbReference type="PANTHER" id="PTHR31151">
    <property type="entry name" value="PROLINE-TRNA LIGASE (DUF1680)"/>
    <property type="match status" value="1"/>
</dbReference>
<dbReference type="Pfam" id="PF07944">
    <property type="entry name" value="Beta-AFase-like_GH127_cat"/>
    <property type="match status" value="2"/>
</dbReference>
<gene>
    <name evidence="4" type="ORF">CLV42_102475</name>
</gene>
<dbReference type="Pfam" id="PF07532">
    <property type="entry name" value="Big_4"/>
    <property type="match status" value="1"/>
</dbReference>
<dbReference type="Pfam" id="PF20736">
    <property type="entry name" value="Glyco_hydro127M"/>
    <property type="match status" value="1"/>
</dbReference>
<comment type="caution">
    <text evidence="4">The sequence shown here is derived from an EMBL/GenBank/DDBJ whole genome shotgun (WGS) entry which is preliminary data.</text>
</comment>
<dbReference type="SUPFAM" id="SSF49899">
    <property type="entry name" value="Concanavalin A-like lectins/glucanases"/>
    <property type="match status" value="1"/>
</dbReference>
<feature type="domain" description="Non-reducing end beta-L-arabinofuranosidase-like GH127 catalytic" evidence="2">
    <location>
        <begin position="404"/>
        <end position="493"/>
    </location>
</feature>
<dbReference type="AlphaFoldDB" id="A0A2P8GLQ6"/>
<dbReference type="PANTHER" id="PTHR31151:SF0">
    <property type="entry name" value="PROLINE-TRNA LIGASE (DUF1680)"/>
    <property type="match status" value="1"/>
</dbReference>
<dbReference type="InterPro" id="IPR012878">
    <property type="entry name" value="Beta-AFase-like_GH127_cat"/>
</dbReference>
<dbReference type="InterPro" id="IPR011081">
    <property type="entry name" value="Big_4"/>
</dbReference>
<dbReference type="GO" id="GO:0004553">
    <property type="term" value="F:hydrolase activity, hydrolyzing O-glycosyl compounds"/>
    <property type="evidence" value="ECO:0007669"/>
    <property type="project" value="UniProtKB-ARBA"/>
</dbReference>
<evidence type="ECO:0000259" key="1">
    <source>
        <dbReference type="Pfam" id="PF07532"/>
    </source>
</evidence>
<dbReference type="OrthoDB" id="9757939at2"/>
<name>A0A2P8GLQ6_9BACT</name>
<dbReference type="InterPro" id="IPR049046">
    <property type="entry name" value="Beta-AFase-like_GH127_middle"/>
</dbReference>
<dbReference type="Proteomes" id="UP000240978">
    <property type="component" value="Unassembled WGS sequence"/>
</dbReference>
<feature type="domain" description="Bacterial Ig-like" evidence="1">
    <location>
        <begin position="300"/>
        <end position="361"/>
    </location>
</feature>
<dbReference type="GO" id="GO:0005975">
    <property type="term" value="P:carbohydrate metabolic process"/>
    <property type="evidence" value="ECO:0007669"/>
    <property type="project" value="InterPro"/>
</dbReference>
<reference evidence="4 5" key="1">
    <citation type="submission" date="2018-03" db="EMBL/GenBank/DDBJ databases">
        <title>Genomic Encyclopedia of Archaeal and Bacterial Type Strains, Phase II (KMG-II): from individual species to whole genera.</title>
        <authorList>
            <person name="Goeker M."/>
        </authorList>
    </citation>
    <scope>NUCLEOTIDE SEQUENCE [LARGE SCALE GENOMIC DNA]</scope>
    <source>
        <strain evidence="4 5">DSM 18107</strain>
    </source>
</reference>
<dbReference type="Gene3D" id="2.60.120.200">
    <property type="match status" value="1"/>
</dbReference>
<dbReference type="Pfam" id="PF13385">
    <property type="entry name" value="Laminin_G_3"/>
    <property type="match status" value="1"/>
</dbReference>
<dbReference type="EMBL" id="PYGK01000002">
    <property type="protein sequence ID" value="PSL34901.1"/>
    <property type="molecule type" value="Genomic_DNA"/>
</dbReference>
<organism evidence="4 5">
    <name type="scientific">Chitinophaga ginsengisoli</name>
    <dbReference type="NCBI Taxonomy" id="363837"/>
    <lineage>
        <taxon>Bacteria</taxon>
        <taxon>Pseudomonadati</taxon>
        <taxon>Bacteroidota</taxon>
        <taxon>Chitinophagia</taxon>
        <taxon>Chitinophagales</taxon>
        <taxon>Chitinophagaceae</taxon>
        <taxon>Chitinophaga</taxon>
    </lineage>
</organism>
<evidence type="ECO:0000259" key="2">
    <source>
        <dbReference type="Pfam" id="PF07944"/>
    </source>
</evidence>
<evidence type="ECO:0000313" key="4">
    <source>
        <dbReference type="EMBL" id="PSL34901.1"/>
    </source>
</evidence>
<keyword evidence="5" id="KW-1185">Reference proteome</keyword>
<feature type="domain" description="Non-reducing end beta-L-arabinofuranosidase-like GH127 middle" evidence="3">
    <location>
        <begin position="857"/>
        <end position="948"/>
    </location>
</feature>
<proteinExistence type="predicted"/>
<dbReference type="InterPro" id="IPR008928">
    <property type="entry name" value="6-hairpin_glycosidase_sf"/>
</dbReference>
<dbReference type="InterPro" id="IPR013320">
    <property type="entry name" value="ConA-like_dom_sf"/>
</dbReference>
<evidence type="ECO:0000313" key="5">
    <source>
        <dbReference type="Proteomes" id="UP000240978"/>
    </source>
</evidence>
<feature type="domain" description="Non-reducing end beta-L-arabinofuranosidase-like GH127 catalytic" evidence="2">
    <location>
        <begin position="544"/>
        <end position="844"/>
    </location>
</feature>
<dbReference type="SUPFAM" id="SSF48208">
    <property type="entry name" value="Six-hairpin glycosidases"/>
    <property type="match status" value="1"/>
</dbReference>
<sequence length="1032" mass="114281">MKIYANMKMYQVFLRAVLFVTVLIQGVYTAEAQSGDQILDGIGETGMIARYVFNGDVKDWSRNNLHATIRGAGVKFVNDDRFGKVLSLPGDNKSYLTIPGEALTDLESLSISGWIYLRSKQAGQRFFDFGKDRAVHFFSAPVGTDGQEGCQALIAAEKGSRKGVVSPALATNKWVHLTIVIDIPSKSMTTYVDSKPVGEAKDIPLELTEIFGQQPGKDLLYIGKSLLPGNPGLNAMIHDFRIYRIPLSGKQVAGIYNNGLKGKGLNEGVVNTTGSHAEDDLPRFSPTEVQLYDTYLVQVADVQVETEVGNLPRLPAYVEGSYKDEMKGKGPRVRVLWPAAIDNSAVLNPGSYTITGRVAGTNFQPKAFVTVKASGKSASPDLKLAVFDLGKVALKNDAHGHETQFVENRDKFISTLAKTDPNSFLYMFRHAFGQKQPAGAKPLGVWDTKDTKLRGHATGHYLTAIAQAYAGTGYDKALQANFAGKMEYMVNTLYELSQLSGKAKAAGGPHVSDPAAVPYGPGKSAYDSDLSDAGIRTDYWNWGVGFISAYPPDQFIMLENGAKYGGQKNQVWAPYYTLHKILAGLMDVYEASGNKKALAIADGMGDWVYARLSKLPTDTLIKMWNTYIAGEFGGMNEAMARLYRLTGKQNHLRTAQLFDNIRVFFGDTAHSHGLAKNVDLFRGLHANQHIPQIIGSIEMYRVSNNPEYYKVADNFWYKIVNDYMYSIGGVAGARNPNNAECFISQPGTLYENGFAAGGQNETCATYNMLKLTSDLFLFDQRAELMDYYERALYNDILASVAEHTPANTYHIPLRPGSIKQFGNADMTGFTCCNGTALESSTKLQNSIYFKSKDDKALYVNLYIPSILEWTERQVRVEQTTDFPNEDNTRLTIKGGGEFDINVRVPGWATKGFFVKINGKEQDLSASPGTYLTIGRQWKDGDVIELKMPFQFHLEPVMDQQNIASLFYGPILLAAQEPAARKEWRKVTLDAEDISRSIKGDPQQLQFTIDDVVFKPFYKTYGRHSVYLDVKLK</sequence>
<accession>A0A2P8GLQ6</accession>
<protein>
    <submittedName>
        <fullName evidence="4">Ig-like protein group 4</fullName>
    </submittedName>
</protein>